<accession>A0A8J2K8I4</accession>
<dbReference type="AlphaFoldDB" id="A0A8J2K8I4"/>
<protein>
    <submittedName>
        <fullName evidence="1">Uncharacterized protein</fullName>
    </submittedName>
</protein>
<sequence>VKKAEKKLRKTGKWRKEIDMATLSKETF</sequence>
<evidence type="ECO:0000313" key="1">
    <source>
        <dbReference type="EMBL" id="CAG7722230.1"/>
    </source>
</evidence>
<feature type="non-terminal residue" evidence="1">
    <location>
        <position position="1"/>
    </location>
</feature>
<organism evidence="1 2">
    <name type="scientific">Allacma fusca</name>
    <dbReference type="NCBI Taxonomy" id="39272"/>
    <lineage>
        <taxon>Eukaryota</taxon>
        <taxon>Metazoa</taxon>
        <taxon>Ecdysozoa</taxon>
        <taxon>Arthropoda</taxon>
        <taxon>Hexapoda</taxon>
        <taxon>Collembola</taxon>
        <taxon>Symphypleona</taxon>
        <taxon>Sminthuridae</taxon>
        <taxon>Allacma</taxon>
    </lineage>
</organism>
<reference evidence="1" key="1">
    <citation type="submission" date="2021-06" db="EMBL/GenBank/DDBJ databases">
        <authorList>
            <person name="Hodson N. C."/>
            <person name="Mongue J. A."/>
            <person name="Jaron S. K."/>
        </authorList>
    </citation>
    <scope>NUCLEOTIDE SEQUENCE</scope>
</reference>
<name>A0A8J2K8I4_9HEXA</name>
<dbReference type="EMBL" id="CAJVCH010087472">
    <property type="protein sequence ID" value="CAG7722230.1"/>
    <property type="molecule type" value="Genomic_DNA"/>
</dbReference>
<feature type="non-terminal residue" evidence="1">
    <location>
        <position position="28"/>
    </location>
</feature>
<proteinExistence type="predicted"/>
<dbReference type="Proteomes" id="UP000708208">
    <property type="component" value="Unassembled WGS sequence"/>
</dbReference>
<comment type="caution">
    <text evidence="1">The sequence shown here is derived from an EMBL/GenBank/DDBJ whole genome shotgun (WGS) entry which is preliminary data.</text>
</comment>
<gene>
    <name evidence="1" type="ORF">AFUS01_LOCUS11389</name>
</gene>
<keyword evidence="2" id="KW-1185">Reference proteome</keyword>
<evidence type="ECO:0000313" key="2">
    <source>
        <dbReference type="Proteomes" id="UP000708208"/>
    </source>
</evidence>